<evidence type="ECO:0000313" key="1">
    <source>
        <dbReference type="EMBL" id="MBP1464512.1"/>
    </source>
</evidence>
<name>A0ABS4D4Z9_9CHLR</name>
<comment type="caution">
    <text evidence="1">The sequence shown here is derived from an EMBL/GenBank/DDBJ whole genome shotgun (WGS) entry which is preliminary data.</text>
</comment>
<evidence type="ECO:0000313" key="2">
    <source>
        <dbReference type="Proteomes" id="UP001193081"/>
    </source>
</evidence>
<gene>
    <name evidence="1" type="ORF">EYB53_002205</name>
</gene>
<dbReference type="Pfam" id="PF02585">
    <property type="entry name" value="PIG-L"/>
    <property type="match status" value="1"/>
</dbReference>
<dbReference type="EMBL" id="SIJK02000002">
    <property type="protein sequence ID" value="MBP1464512.1"/>
    <property type="molecule type" value="Genomic_DNA"/>
</dbReference>
<protein>
    <submittedName>
        <fullName evidence="1">PIG-L family deacetylase</fullName>
    </submittedName>
</protein>
<sequence>MIFHSLNELSHTYDHVYLSPHLDDAALSCGGAISAQHRAEQRVLVVTLCTATPSPEGPFSELAQVFHTAWGLSPAEVVATRLREDEAALALLGADGLWAGYLDAIYRHPTAYTSRTTLFHQPTADDPLHAEITTLLITLRERLPEATFYAPLGIGAHVDHLLTHAAARTVVGTNLIYYEDIPYAMRPGALAERLAKIDLPLNKQIMTIDATLDTKLAAIAAYTSQMVELAQSQLGLAVSDVADASTALTAAIAAYAHQVEGTFPAERIWL</sequence>
<keyword evidence="2" id="KW-1185">Reference proteome</keyword>
<dbReference type="RefSeq" id="WP_135476291.1">
    <property type="nucleotide sequence ID" value="NZ_SIJK02000002.1"/>
</dbReference>
<dbReference type="InterPro" id="IPR024078">
    <property type="entry name" value="LmbE-like_dom_sf"/>
</dbReference>
<reference evidence="1 2" key="1">
    <citation type="submission" date="2021-03" db="EMBL/GenBank/DDBJ databases">
        <authorList>
            <person name="Grouzdev D.S."/>
        </authorList>
    </citation>
    <scope>NUCLEOTIDE SEQUENCE [LARGE SCALE GENOMIC DNA]</scope>
    <source>
        <strain evidence="1 2">M50-1</strain>
    </source>
</reference>
<proteinExistence type="predicted"/>
<accession>A0ABS4D4Z9</accession>
<dbReference type="Proteomes" id="UP001193081">
    <property type="component" value="Unassembled WGS sequence"/>
</dbReference>
<dbReference type="SUPFAM" id="SSF102588">
    <property type="entry name" value="LmbE-like"/>
    <property type="match status" value="1"/>
</dbReference>
<dbReference type="Gene3D" id="3.40.50.10320">
    <property type="entry name" value="LmbE-like"/>
    <property type="match status" value="1"/>
</dbReference>
<dbReference type="InterPro" id="IPR003737">
    <property type="entry name" value="GlcNAc_PI_deacetylase-related"/>
</dbReference>
<organism evidence="1 2">
    <name type="scientific">Candidatus Chloroploca mongolica</name>
    <dbReference type="NCBI Taxonomy" id="2528176"/>
    <lineage>
        <taxon>Bacteria</taxon>
        <taxon>Bacillati</taxon>
        <taxon>Chloroflexota</taxon>
        <taxon>Chloroflexia</taxon>
        <taxon>Chloroflexales</taxon>
        <taxon>Chloroflexineae</taxon>
        <taxon>Oscillochloridaceae</taxon>
        <taxon>Candidatus Chloroploca</taxon>
    </lineage>
</organism>